<name>A0A085YYI7_9FLAO</name>
<dbReference type="EMBL" id="JPRO01000027">
    <property type="protein sequence ID" value="KFE97250.1"/>
    <property type="molecule type" value="Genomic_DNA"/>
</dbReference>
<feature type="transmembrane region" description="Helical" evidence="1">
    <location>
        <begin position="107"/>
        <end position="127"/>
    </location>
</feature>
<sequence>MSFFVTIIVVSICIGGALMFSGAILLFLSTIYELLFSNNKTTYNRLLKSVIFFSKMAQIGVLIFLLGLAAMSFYMMIAGLLKGKYELSFSRIGRALTRITWENQPGWFIFQTCLFAGFSIGIMIWLIKLRKKFF</sequence>
<organism evidence="2 3">
    <name type="scientific">Chryseobacterium luteum</name>
    <dbReference type="NCBI Taxonomy" id="421531"/>
    <lineage>
        <taxon>Bacteria</taxon>
        <taxon>Pseudomonadati</taxon>
        <taxon>Bacteroidota</taxon>
        <taxon>Flavobacteriia</taxon>
        <taxon>Flavobacteriales</taxon>
        <taxon>Weeksellaceae</taxon>
        <taxon>Chryseobacterium group</taxon>
        <taxon>Chryseobacterium</taxon>
    </lineage>
</organism>
<keyword evidence="3" id="KW-1185">Reference proteome</keyword>
<keyword evidence="1" id="KW-0812">Transmembrane</keyword>
<dbReference type="AlphaFoldDB" id="A0A085YYI7"/>
<protein>
    <submittedName>
        <fullName evidence="2">Uncharacterized protein</fullName>
    </submittedName>
</protein>
<feature type="transmembrane region" description="Helical" evidence="1">
    <location>
        <begin position="6"/>
        <end position="35"/>
    </location>
</feature>
<accession>A0A085YYI7</accession>
<comment type="caution">
    <text evidence="2">The sequence shown here is derived from an EMBL/GenBank/DDBJ whole genome shotgun (WGS) entry which is preliminary data.</text>
</comment>
<dbReference type="Proteomes" id="UP000028703">
    <property type="component" value="Unassembled WGS sequence"/>
</dbReference>
<evidence type="ECO:0000256" key="1">
    <source>
        <dbReference type="SAM" id="Phobius"/>
    </source>
</evidence>
<evidence type="ECO:0000313" key="3">
    <source>
        <dbReference type="Proteomes" id="UP000028703"/>
    </source>
</evidence>
<reference evidence="2 3" key="1">
    <citation type="submission" date="2014-07" db="EMBL/GenBank/DDBJ databases">
        <title>Genome of Chryseobacterium luteum DSM 18605.</title>
        <authorList>
            <person name="Stropko S.J."/>
            <person name="Pipes S.E."/>
            <person name="Newman J.D."/>
        </authorList>
    </citation>
    <scope>NUCLEOTIDE SEQUENCE [LARGE SCALE GENOMIC DNA]</scope>
    <source>
        <strain evidence="2 3">DSM 18605</strain>
    </source>
</reference>
<evidence type="ECO:0000313" key="2">
    <source>
        <dbReference type="EMBL" id="KFE97250.1"/>
    </source>
</evidence>
<gene>
    <name evidence="2" type="ORF">IX38_21090</name>
</gene>
<keyword evidence="1" id="KW-0472">Membrane</keyword>
<feature type="transmembrane region" description="Helical" evidence="1">
    <location>
        <begin position="56"/>
        <end position="81"/>
    </location>
</feature>
<proteinExistence type="predicted"/>
<keyword evidence="1" id="KW-1133">Transmembrane helix</keyword>